<accession>A0ACB6RI57</accession>
<organism evidence="1 2">
    <name type="scientific">Lindgomyces ingoldianus</name>
    <dbReference type="NCBI Taxonomy" id="673940"/>
    <lineage>
        <taxon>Eukaryota</taxon>
        <taxon>Fungi</taxon>
        <taxon>Dikarya</taxon>
        <taxon>Ascomycota</taxon>
        <taxon>Pezizomycotina</taxon>
        <taxon>Dothideomycetes</taxon>
        <taxon>Pleosporomycetidae</taxon>
        <taxon>Pleosporales</taxon>
        <taxon>Lindgomycetaceae</taxon>
        <taxon>Lindgomyces</taxon>
    </lineage>
</organism>
<proteinExistence type="predicted"/>
<sequence>MPAMQPPLGVQSNFDNPRTDGRVLVIVGTVFTVIPFIAVILRLYVRKVVSSQKILWDDDLDYGLGKHMWDIRALSVTHQRLVSLLVMDDVITAAAYLTRISILLLYYRLFQVYDTSCRLVCIGMTACTLITIPYLGVIITRAVRCTEPTAILTNTFCHTNTISIAVVTFAGLNMITDFFILLIPIHRFWSLNVSKKKKMGLIAIFAAGFLACAFAVVRLIWVCIHFSDKDTLRYALWVGLFAILEVNIALTSNCAIFFPAVWKARKSVFSISSRRRHGVSGYDMNSRDYASEHKSKEPGARGNSREISKSIIQHKTRGMEFDDDIIQQLEVSEQSRR</sequence>
<dbReference type="Proteomes" id="UP000799755">
    <property type="component" value="Unassembled WGS sequence"/>
</dbReference>
<protein>
    <submittedName>
        <fullName evidence="1">Uncharacterized protein</fullName>
    </submittedName>
</protein>
<reference evidence="1" key="1">
    <citation type="journal article" date="2020" name="Stud. Mycol.">
        <title>101 Dothideomycetes genomes: a test case for predicting lifestyles and emergence of pathogens.</title>
        <authorList>
            <person name="Haridas S."/>
            <person name="Albert R."/>
            <person name="Binder M."/>
            <person name="Bloem J."/>
            <person name="Labutti K."/>
            <person name="Salamov A."/>
            <person name="Andreopoulos B."/>
            <person name="Baker S."/>
            <person name="Barry K."/>
            <person name="Bills G."/>
            <person name="Bluhm B."/>
            <person name="Cannon C."/>
            <person name="Castanera R."/>
            <person name="Culley D."/>
            <person name="Daum C."/>
            <person name="Ezra D."/>
            <person name="Gonzalez J."/>
            <person name="Henrissat B."/>
            <person name="Kuo A."/>
            <person name="Liang C."/>
            <person name="Lipzen A."/>
            <person name="Lutzoni F."/>
            <person name="Magnuson J."/>
            <person name="Mondo S."/>
            <person name="Nolan M."/>
            <person name="Ohm R."/>
            <person name="Pangilinan J."/>
            <person name="Park H.-J."/>
            <person name="Ramirez L."/>
            <person name="Alfaro M."/>
            <person name="Sun H."/>
            <person name="Tritt A."/>
            <person name="Yoshinaga Y."/>
            <person name="Zwiers L.-H."/>
            <person name="Turgeon B."/>
            <person name="Goodwin S."/>
            <person name="Spatafora J."/>
            <person name="Crous P."/>
            <person name="Grigoriev I."/>
        </authorList>
    </citation>
    <scope>NUCLEOTIDE SEQUENCE</scope>
    <source>
        <strain evidence="1">ATCC 200398</strain>
    </source>
</reference>
<dbReference type="EMBL" id="MU003492">
    <property type="protein sequence ID" value="KAF2478405.1"/>
    <property type="molecule type" value="Genomic_DNA"/>
</dbReference>
<evidence type="ECO:0000313" key="2">
    <source>
        <dbReference type="Proteomes" id="UP000799755"/>
    </source>
</evidence>
<evidence type="ECO:0000313" key="1">
    <source>
        <dbReference type="EMBL" id="KAF2478405.1"/>
    </source>
</evidence>
<gene>
    <name evidence="1" type="ORF">BDR25DRAFT_365656</name>
</gene>
<comment type="caution">
    <text evidence="1">The sequence shown here is derived from an EMBL/GenBank/DDBJ whole genome shotgun (WGS) entry which is preliminary data.</text>
</comment>
<name>A0ACB6RI57_9PLEO</name>
<keyword evidence="2" id="KW-1185">Reference proteome</keyword>